<sequence>MKGLTAAFRSGRAGCRYQRVASCGRWGRLHEAKQRTARDKARNSPDHDPKLSPSAGPAAGKERSANVVATPIISLLTIAALAAEEGVIVNPYIFVIPDTTTDAFKEVVLAFACHGSAAPLGTSCLPAVCAVQIGRLNPNPWIRQVKFAGGLPIATMYLLKTEAN</sequence>
<accession>A0A9W7CVB2</accession>
<evidence type="ECO:0000313" key="2">
    <source>
        <dbReference type="EMBL" id="GMF44133.1"/>
    </source>
</evidence>
<gene>
    <name evidence="2" type="ORF">Pfra01_001522900</name>
</gene>
<dbReference type="EMBL" id="BSXT01001647">
    <property type="protein sequence ID" value="GMF44133.1"/>
    <property type="molecule type" value="Genomic_DNA"/>
</dbReference>
<feature type="compositionally biased region" description="Basic and acidic residues" evidence="1">
    <location>
        <begin position="31"/>
        <end position="50"/>
    </location>
</feature>
<name>A0A9W7CVB2_9STRA</name>
<evidence type="ECO:0000313" key="3">
    <source>
        <dbReference type="Proteomes" id="UP001165121"/>
    </source>
</evidence>
<dbReference type="OrthoDB" id="10628307at2759"/>
<proteinExistence type="predicted"/>
<feature type="region of interest" description="Disordered" evidence="1">
    <location>
        <begin position="31"/>
        <end position="62"/>
    </location>
</feature>
<protein>
    <submittedName>
        <fullName evidence="2">Unnamed protein product</fullName>
    </submittedName>
</protein>
<organism evidence="2 3">
    <name type="scientific">Phytophthora fragariaefolia</name>
    <dbReference type="NCBI Taxonomy" id="1490495"/>
    <lineage>
        <taxon>Eukaryota</taxon>
        <taxon>Sar</taxon>
        <taxon>Stramenopiles</taxon>
        <taxon>Oomycota</taxon>
        <taxon>Peronosporomycetes</taxon>
        <taxon>Peronosporales</taxon>
        <taxon>Peronosporaceae</taxon>
        <taxon>Phytophthora</taxon>
    </lineage>
</organism>
<comment type="caution">
    <text evidence="2">The sequence shown here is derived from an EMBL/GenBank/DDBJ whole genome shotgun (WGS) entry which is preliminary data.</text>
</comment>
<dbReference type="Proteomes" id="UP001165121">
    <property type="component" value="Unassembled WGS sequence"/>
</dbReference>
<reference evidence="2" key="1">
    <citation type="submission" date="2023-04" db="EMBL/GenBank/DDBJ databases">
        <title>Phytophthora fragariaefolia NBRC 109709.</title>
        <authorList>
            <person name="Ichikawa N."/>
            <person name="Sato H."/>
            <person name="Tonouchi N."/>
        </authorList>
    </citation>
    <scope>NUCLEOTIDE SEQUENCE</scope>
    <source>
        <strain evidence="2">NBRC 109709</strain>
    </source>
</reference>
<dbReference type="AlphaFoldDB" id="A0A9W7CVB2"/>
<evidence type="ECO:0000256" key="1">
    <source>
        <dbReference type="SAM" id="MobiDB-lite"/>
    </source>
</evidence>
<keyword evidence="3" id="KW-1185">Reference proteome</keyword>